<evidence type="ECO:0000313" key="1">
    <source>
        <dbReference type="EMBL" id="ETI68916.1"/>
    </source>
</evidence>
<dbReference type="AlphaFoldDB" id="A0AB94IPA8"/>
<protein>
    <recommendedName>
        <fullName evidence="3">DUF4139 domain-containing protein</fullName>
    </recommendedName>
</protein>
<reference evidence="1 2" key="1">
    <citation type="journal article" date="2014" name="Environ. Microbiol.">
        <title>The nitrate-ammonifying and nosZ-carrying bacterium Bacillus vireti is a potent source and sink for nitric and nitrous oxide under high nitrate conditions.</title>
        <authorList>
            <person name="Mania D."/>
            <person name="Heylen K."/>
            <person name="van Spanning R.J."/>
            <person name="Frostegard A."/>
        </authorList>
    </citation>
    <scope>NUCLEOTIDE SEQUENCE [LARGE SCALE GENOMIC DNA]</scope>
    <source>
        <strain evidence="1 2">LMG 21834</strain>
    </source>
</reference>
<dbReference type="RefSeq" id="WP_024028030.1">
    <property type="nucleotide sequence ID" value="NZ_ALAN01000059.1"/>
</dbReference>
<accession>A0AB94IPA8</accession>
<name>A0AB94IPA8_9BACI</name>
<dbReference type="EMBL" id="ALAN01000059">
    <property type="protein sequence ID" value="ETI68916.1"/>
    <property type="molecule type" value="Genomic_DNA"/>
</dbReference>
<dbReference type="PANTHER" id="PTHR38075:SF1">
    <property type="entry name" value="DUF4139 DOMAIN-CONTAINING PROTEIN"/>
    <property type="match status" value="1"/>
</dbReference>
<dbReference type="Proteomes" id="UP000018877">
    <property type="component" value="Unassembled WGS sequence"/>
</dbReference>
<keyword evidence="2" id="KW-1185">Reference proteome</keyword>
<evidence type="ECO:0008006" key="3">
    <source>
        <dbReference type="Google" id="ProtNLM"/>
    </source>
</evidence>
<sequence length="436" mass="50184">MVYKSSSANTQNLSLTIYNANFAVVKETRDYAPQENETIVHYLDVAKKIETDSIIVAGVEVQELNYDFDLVDKSKLLEKYMDHTVLLQDSKTKEKAEYRLLSVSGGLVLENAATKEIVLDPAGEIILPKLPNELIVKPALIWKVVPSNSKSINVSYITKGISWETNYVLKLKNETFDLSGWVEIDNFSGAAFHDAKLKVLAGDVNRAEEGRVYDIEPVVYSLTNLEEHFEDKPFADYHIYTLKGTTTLKDNQKKQIKFIHVENGTFKRYYEFDSYSENPKVMLEIKNSVLNRMGIPLPKGKIKVYQDDCEENTTEFIGEDRISHTTKDENISLYIGNAFDIVCESKILKRYKMKNYEYEKHEYILKNRKSESVLIKINHNISDRFWKIEESTDEFKSVDANHIEFWAEVASGEEKTISFGITSDRSIYMEIKKSDD</sequence>
<dbReference type="PANTHER" id="PTHR38075">
    <property type="entry name" value="DUF4139 DOMAIN-CONTAINING PROTEIN"/>
    <property type="match status" value="1"/>
</dbReference>
<comment type="caution">
    <text evidence="1">The sequence shown here is derived from an EMBL/GenBank/DDBJ whole genome shotgun (WGS) entry which is preliminary data.</text>
</comment>
<gene>
    <name evidence="1" type="ORF">BAVI_09151</name>
</gene>
<proteinExistence type="predicted"/>
<organism evidence="1 2">
    <name type="scientific">Neobacillus vireti LMG 21834</name>
    <dbReference type="NCBI Taxonomy" id="1131730"/>
    <lineage>
        <taxon>Bacteria</taxon>
        <taxon>Bacillati</taxon>
        <taxon>Bacillota</taxon>
        <taxon>Bacilli</taxon>
        <taxon>Bacillales</taxon>
        <taxon>Bacillaceae</taxon>
        <taxon>Neobacillus</taxon>
    </lineage>
</organism>
<evidence type="ECO:0000313" key="2">
    <source>
        <dbReference type="Proteomes" id="UP000018877"/>
    </source>
</evidence>